<dbReference type="EMBL" id="AY133112">
    <property type="protein sequence ID" value="AAN12360.1"/>
    <property type="molecule type" value="Genomic_DNA"/>
</dbReference>
<organism evidence="2 3">
    <name type="scientific">Vibrio phage VHML</name>
    <dbReference type="NCBI Taxonomy" id="207597"/>
    <lineage>
        <taxon>Viruses</taxon>
        <taxon>Duplodnaviria</taxon>
        <taxon>Heunggongvirae</taxon>
        <taxon>Uroviricota</taxon>
        <taxon>Caudoviricetes</taxon>
        <taxon>Vhmlvirus</taxon>
        <taxon>Vhmlvirus VHML</taxon>
    </lineage>
</organism>
<feature type="compositionally biased region" description="Basic and acidic residues" evidence="1">
    <location>
        <begin position="1"/>
        <end position="41"/>
    </location>
</feature>
<reference evidence="2 3" key="1">
    <citation type="journal article" date="2002" name="J. Appl. Microbiol.">
        <title>The complete nucleotide sequence of the Vibrio harveyi bacteriophage VHML.</title>
        <authorList>
            <person name="Oakey H.J."/>
            <person name="Cullen B.R."/>
            <person name="Owens L."/>
        </authorList>
    </citation>
    <scope>NUCLEOTIDE SEQUENCE</scope>
</reference>
<accession>Q8H9R0</accession>
<name>Q8H9R0_9CAUD</name>
<keyword evidence="3" id="KW-1185">Reference proteome</keyword>
<protein>
    <submittedName>
        <fullName evidence="2">ORF5</fullName>
    </submittedName>
</protein>
<feature type="region of interest" description="Disordered" evidence="1">
    <location>
        <begin position="1"/>
        <end position="42"/>
    </location>
</feature>
<gene>
    <name evidence="2" type="primary">orf5</name>
</gene>
<dbReference type="Proteomes" id="UP000001159">
    <property type="component" value="Segment"/>
</dbReference>
<sequence>MQAKILDPEVKKAQEQERQRRAAEAKARQEAEANARAKGLNDIHAQFKKLPRLKSPSGLHATKTNTSFWSGY</sequence>
<dbReference type="RefSeq" id="NP_758898.1">
    <property type="nucleotide sequence ID" value="NC_004456.1"/>
</dbReference>
<evidence type="ECO:0000256" key="1">
    <source>
        <dbReference type="SAM" id="MobiDB-lite"/>
    </source>
</evidence>
<evidence type="ECO:0000313" key="2">
    <source>
        <dbReference type="EMBL" id="AAN12360.1"/>
    </source>
</evidence>
<dbReference type="KEGG" id="vg:956166"/>
<proteinExistence type="predicted"/>
<evidence type="ECO:0000313" key="3">
    <source>
        <dbReference type="Proteomes" id="UP000001159"/>
    </source>
</evidence>